<dbReference type="EMBL" id="JAAPAO010000044">
    <property type="protein sequence ID" value="KAF4675674.1"/>
    <property type="molecule type" value="Genomic_DNA"/>
</dbReference>
<evidence type="ECO:0000259" key="2">
    <source>
        <dbReference type="Pfam" id="PF21373"/>
    </source>
</evidence>
<dbReference type="InterPro" id="IPR048371">
    <property type="entry name" value="ZNHIT3_C"/>
</dbReference>
<reference evidence="3 4" key="1">
    <citation type="submission" date="2020-04" db="EMBL/GenBank/DDBJ databases">
        <title>Perkinsus chesapeaki whole genome sequence.</title>
        <authorList>
            <person name="Bogema D.R."/>
        </authorList>
    </citation>
    <scope>NUCLEOTIDE SEQUENCE [LARGE SCALE GENOMIC DNA]</scope>
    <source>
        <strain evidence="3">ATCC PRA-425</strain>
    </source>
</reference>
<name>A0A7J6MW62_PERCH</name>
<protein>
    <recommendedName>
        <fullName evidence="2">Zinc finger HIT domain-containing protein</fullName>
    </recommendedName>
</protein>
<evidence type="ECO:0000313" key="4">
    <source>
        <dbReference type="Proteomes" id="UP000591131"/>
    </source>
</evidence>
<feature type="region of interest" description="Disordered" evidence="1">
    <location>
        <begin position="126"/>
        <end position="166"/>
    </location>
</feature>
<proteinExistence type="predicted"/>
<organism evidence="3 4">
    <name type="scientific">Perkinsus chesapeaki</name>
    <name type="common">Clam parasite</name>
    <name type="synonym">Perkinsus andrewsi</name>
    <dbReference type="NCBI Taxonomy" id="330153"/>
    <lineage>
        <taxon>Eukaryota</taxon>
        <taxon>Sar</taxon>
        <taxon>Alveolata</taxon>
        <taxon>Perkinsozoa</taxon>
        <taxon>Perkinsea</taxon>
        <taxon>Perkinsida</taxon>
        <taxon>Perkinsidae</taxon>
        <taxon>Perkinsus</taxon>
    </lineage>
</organism>
<sequence length="166" mass="18785">MIVIRFVCCQRRYCSISCYKEHTSKPCTGGKRRDEEQAPQRKRRKPLYDFEDAELSLYSSCSKDDLKKLRESDKVRSKLSHPTLRKIIKRIDSSDDRVAALEKQLGCDADFVAFVDECLEAVGFKYTTDDKKEEPAEPKEKGKLIEEVDSDSGDSSSESGSSSGPD</sequence>
<dbReference type="AlphaFoldDB" id="A0A7J6MW62"/>
<comment type="caution">
    <text evidence="3">The sequence shown here is derived from an EMBL/GenBank/DDBJ whole genome shotgun (WGS) entry which is preliminary data.</text>
</comment>
<evidence type="ECO:0000313" key="3">
    <source>
        <dbReference type="EMBL" id="KAF4675674.1"/>
    </source>
</evidence>
<gene>
    <name evidence="3" type="ORF">FOL47_007446</name>
</gene>
<evidence type="ECO:0000256" key="1">
    <source>
        <dbReference type="SAM" id="MobiDB-lite"/>
    </source>
</evidence>
<keyword evidence="4" id="KW-1185">Reference proteome</keyword>
<dbReference type="Pfam" id="PF21373">
    <property type="entry name" value="ZNHIT3_C"/>
    <property type="match status" value="1"/>
</dbReference>
<feature type="compositionally biased region" description="Basic and acidic residues" evidence="1">
    <location>
        <begin position="127"/>
        <end position="146"/>
    </location>
</feature>
<feature type="domain" description="Zinc finger HIT" evidence="2">
    <location>
        <begin position="66"/>
        <end position="122"/>
    </location>
</feature>
<dbReference type="OrthoDB" id="442267at2759"/>
<feature type="compositionally biased region" description="Low complexity" evidence="1">
    <location>
        <begin position="153"/>
        <end position="166"/>
    </location>
</feature>
<accession>A0A7J6MW62</accession>
<dbReference type="Proteomes" id="UP000591131">
    <property type="component" value="Unassembled WGS sequence"/>
</dbReference>